<keyword evidence="4" id="KW-1133">Transmembrane helix</keyword>
<proteinExistence type="inferred from homology"/>
<gene>
    <name evidence="5" type="primary">Sdr9c7</name>
    <name evidence="5" type="ORF">FJT64_016544</name>
</gene>
<feature type="region of interest" description="Disordered" evidence="3">
    <location>
        <begin position="427"/>
        <end position="450"/>
    </location>
</feature>
<feature type="transmembrane region" description="Helical" evidence="4">
    <location>
        <begin position="7"/>
        <end position="26"/>
    </location>
</feature>
<name>A0A6A4X0G3_AMPAM</name>
<dbReference type="PANTHER" id="PTHR43313">
    <property type="entry name" value="SHORT-CHAIN DEHYDROGENASE/REDUCTASE FAMILY 9C"/>
    <property type="match status" value="1"/>
</dbReference>
<accession>A0A6A4X0G3</accession>
<keyword evidence="4" id="KW-0812">Transmembrane</keyword>
<evidence type="ECO:0000256" key="1">
    <source>
        <dbReference type="ARBA" id="ARBA00023002"/>
    </source>
</evidence>
<dbReference type="PRINTS" id="PR00080">
    <property type="entry name" value="SDRFAMILY"/>
</dbReference>
<organism evidence="5 6">
    <name type="scientific">Amphibalanus amphitrite</name>
    <name type="common">Striped barnacle</name>
    <name type="synonym">Balanus amphitrite</name>
    <dbReference type="NCBI Taxonomy" id="1232801"/>
    <lineage>
        <taxon>Eukaryota</taxon>
        <taxon>Metazoa</taxon>
        <taxon>Ecdysozoa</taxon>
        <taxon>Arthropoda</taxon>
        <taxon>Crustacea</taxon>
        <taxon>Multicrustacea</taxon>
        <taxon>Cirripedia</taxon>
        <taxon>Thoracica</taxon>
        <taxon>Thoracicalcarea</taxon>
        <taxon>Balanomorpha</taxon>
        <taxon>Balanoidea</taxon>
        <taxon>Balanidae</taxon>
        <taxon>Amphibalaninae</taxon>
        <taxon>Amphibalanus</taxon>
    </lineage>
</organism>
<dbReference type="Pfam" id="PF00106">
    <property type="entry name" value="adh_short"/>
    <property type="match status" value="1"/>
</dbReference>
<dbReference type="InterPro" id="IPR020904">
    <property type="entry name" value="Sc_DH/Rdtase_CS"/>
</dbReference>
<dbReference type="EMBL" id="VIIS01000136">
    <property type="protein sequence ID" value="KAF0312787.1"/>
    <property type="molecule type" value="Genomic_DNA"/>
</dbReference>
<dbReference type="InterPro" id="IPR002347">
    <property type="entry name" value="SDR_fam"/>
</dbReference>
<dbReference type="Gene3D" id="3.40.50.720">
    <property type="entry name" value="NAD(P)-binding Rossmann-like Domain"/>
    <property type="match status" value="1"/>
</dbReference>
<sequence length="450" mass="49078">MTSLKMALYVGVLSAIYGLLRLTALTGWIQEVAVVVTALILTSVAMDTLRHFMPREVMSDLQGKAVFITGCDTGFGNSVARRLDALGLRVFAGCLFPEGEGARTLQHDCSRQLTVVPCDVTSQSQVDSAVLLVRALLKEDKLHAIVNNAGVFTMSEVEWCTLEMYRRLFEVNCLGAIRVTKAFLPLVRSHGQGGRVVIVASLAGRYTIPGLSAYSVSKHATISFADALRREMAKFGVTVHTVEPGTYRTPILSEEVLEGTVKKDWEAAGEEVRSTYGEQYRDEFKVKFLSELKNARPASKIYEVVDDILDAVVGTEPRCRYVPSVAGTLRSTIMQALPTTVVDSMLQKRTCPPTPPAAVIKQREWRLKNPYTDPKTKQKPFLKRYLSVPMFEKAPLTPTAAPGKPFFGKAGGASNAGIDVAAVPNVSSAATQPLKEEDEGTASVTDKKTE</sequence>
<dbReference type="PANTHER" id="PTHR43313:SF36">
    <property type="entry name" value="D-BETA-HYDROXYBUTYRATE DEHYDROGENASE, MITOCHONDRIAL"/>
    <property type="match status" value="1"/>
</dbReference>
<dbReference type="Proteomes" id="UP000440578">
    <property type="component" value="Unassembled WGS sequence"/>
</dbReference>
<comment type="similarity">
    <text evidence="2">Belongs to the short-chain dehydrogenases/reductases (SDR) family.</text>
</comment>
<dbReference type="PRINTS" id="PR00081">
    <property type="entry name" value="GDHRDH"/>
</dbReference>
<dbReference type="SUPFAM" id="SSF51735">
    <property type="entry name" value="NAD(P)-binding Rossmann-fold domains"/>
    <property type="match status" value="1"/>
</dbReference>
<keyword evidence="4" id="KW-0472">Membrane</keyword>
<protein>
    <submittedName>
        <fullName evidence="5">Short-chain dehydrogenase/reductase family 9C member 7</fullName>
    </submittedName>
</protein>
<comment type="caution">
    <text evidence="5">The sequence shown here is derived from an EMBL/GenBank/DDBJ whole genome shotgun (WGS) entry which is preliminary data.</text>
</comment>
<evidence type="ECO:0000313" key="6">
    <source>
        <dbReference type="Proteomes" id="UP000440578"/>
    </source>
</evidence>
<dbReference type="OrthoDB" id="5296at2759"/>
<evidence type="ECO:0000256" key="2">
    <source>
        <dbReference type="RuleBase" id="RU000363"/>
    </source>
</evidence>
<reference evidence="5 6" key="1">
    <citation type="submission" date="2019-07" db="EMBL/GenBank/DDBJ databases">
        <title>Draft genome assembly of a fouling barnacle, Amphibalanus amphitrite (Darwin, 1854): The first reference genome for Thecostraca.</title>
        <authorList>
            <person name="Kim W."/>
        </authorList>
    </citation>
    <scope>NUCLEOTIDE SEQUENCE [LARGE SCALE GENOMIC DNA]</scope>
    <source>
        <strain evidence="5">SNU_AA5</strain>
        <tissue evidence="5">Soma without cirri and trophi</tissue>
    </source>
</reference>
<keyword evidence="6" id="KW-1185">Reference proteome</keyword>
<dbReference type="AlphaFoldDB" id="A0A6A4X0G3"/>
<keyword evidence="1" id="KW-0560">Oxidoreductase</keyword>
<evidence type="ECO:0000256" key="3">
    <source>
        <dbReference type="SAM" id="MobiDB-lite"/>
    </source>
</evidence>
<dbReference type="InterPro" id="IPR036291">
    <property type="entry name" value="NAD(P)-bd_dom_sf"/>
</dbReference>
<evidence type="ECO:0000313" key="5">
    <source>
        <dbReference type="EMBL" id="KAF0312787.1"/>
    </source>
</evidence>
<dbReference type="GO" id="GO:0008202">
    <property type="term" value="P:steroid metabolic process"/>
    <property type="evidence" value="ECO:0007669"/>
    <property type="project" value="TreeGrafter"/>
</dbReference>
<evidence type="ECO:0000256" key="4">
    <source>
        <dbReference type="SAM" id="Phobius"/>
    </source>
</evidence>
<dbReference type="PROSITE" id="PS00061">
    <property type="entry name" value="ADH_SHORT"/>
    <property type="match status" value="1"/>
</dbReference>
<dbReference type="GO" id="GO:0016491">
    <property type="term" value="F:oxidoreductase activity"/>
    <property type="evidence" value="ECO:0007669"/>
    <property type="project" value="UniProtKB-KW"/>
</dbReference>